<dbReference type="EMBL" id="JQED01000057">
    <property type="protein sequence ID" value="KGJ86403.1"/>
    <property type="molecule type" value="Genomic_DNA"/>
</dbReference>
<sequence length="105" mass="11906">MILKVNFKQFLDEKGDVLALTEQAKRVFDFLTTIILSASENIERPLINVDLNCNTRGTDLSCEGNIEASCNTLKVIEWQCDTCEASGTISHWQGSLWDMQKRTIH</sequence>
<dbReference type="OrthoDB" id="4715778at2"/>
<comment type="caution">
    <text evidence="1">The sequence shown here is derived from an EMBL/GenBank/DDBJ whole genome shotgun (WGS) entry which is preliminary data.</text>
</comment>
<dbReference type="Proteomes" id="UP000029843">
    <property type="component" value="Unassembled WGS sequence"/>
</dbReference>
<dbReference type="AlphaFoldDB" id="A0A099K9V5"/>
<reference evidence="1 2" key="1">
    <citation type="submission" date="2014-08" db="EMBL/GenBank/DDBJ databases">
        <title>Genomic and Phenotypic Diversity of Colwellia psychrerythraea strains from Disparate Marine Basins.</title>
        <authorList>
            <person name="Techtmann S.M."/>
            <person name="Stelling S.C."/>
            <person name="Utturkar S.M."/>
            <person name="Alshibli N."/>
            <person name="Harris A."/>
            <person name="Brown S.D."/>
            <person name="Hazen T.C."/>
        </authorList>
    </citation>
    <scope>NUCLEOTIDE SEQUENCE [LARGE SCALE GENOMIC DNA]</scope>
    <source>
        <strain evidence="1 2">ND2E</strain>
    </source>
</reference>
<organism evidence="1 2">
    <name type="scientific">Colwellia psychrerythraea</name>
    <name type="common">Vibrio psychroerythus</name>
    <dbReference type="NCBI Taxonomy" id="28229"/>
    <lineage>
        <taxon>Bacteria</taxon>
        <taxon>Pseudomonadati</taxon>
        <taxon>Pseudomonadota</taxon>
        <taxon>Gammaproteobacteria</taxon>
        <taxon>Alteromonadales</taxon>
        <taxon>Colwelliaceae</taxon>
        <taxon>Colwellia</taxon>
    </lineage>
</organism>
<protein>
    <submittedName>
        <fullName evidence="1">Uncharacterized protein</fullName>
    </submittedName>
</protein>
<name>A0A099K9V5_COLPS</name>
<accession>A0A099K9V5</accession>
<proteinExistence type="predicted"/>
<gene>
    <name evidence="1" type="ORF">ND2E_0969</name>
</gene>
<dbReference type="RefSeq" id="WP_033096075.1">
    <property type="nucleotide sequence ID" value="NZ_JQED01000057.1"/>
</dbReference>
<evidence type="ECO:0000313" key="2">
    <source>
        <dbReference type="Proteomes" id="UP000029843"/>
    </source>
</evidence>
<evidence type="ECO:0000313" key="1">
    <source>
        <dbReference type="EMBL" id="KGJ86403.1"/>
    </source>
</evidence>